<gene>
    <name evidence="1" type="ORF">FHR19_001121</name>
</gene>
<evidence type="ECO:0000313" key="2">
    <source>
        <dbReference type="Proteomes" id="UP000557739"/>
    </source>
</evidence>
<protein>
    <submittedName>
        <fullName evidence="1">Uncharacterized protein</fullName>
    </submittedName>
</protein>
<keyword evidence="2" id="KW-1185">Reference proteome</keyword>
<organism evidence="1 2">
    <name type="scientific">Sphingomonas yantingensis</name>
    <dbReference type="NCBI Taxonomy" id="1241761"/>
    <lineage>
        <taxon>Bacteria</taxon>
        <taxon>Pseudomonadati</taxon>
        <taxon>Pseudomonadota</taxon>
        <taxon>Alphaproteobacteria</taxon>
        <taxon>Sphingomonadales</taxon>
        <taxon>Sphingomonadaceae</taxon>
        <taxon>Sphingomonas</taxon>
    </lineage>
</organism>
<dbReference type="RefSeq" id="WP_184025384.1">
    <property type="nucleotide sequence ID" value="NZ_JACIJJ010000001.1"/>
</dbReference>
<proteinExistence type="predicted"/>
<name>A0A7W9AP30_9SPHN</name>
<dbReference type="Proteomes" id="UP000557739">
    <property type="component" value="Unassembled WGS sequence"/>
</dbReference>
<comment type="caution">
    <text evidence="1">The sequence shown here is derived from an EMBL/GenBank/DDBJ whole genome shotgun (WGS) entry which is preliminary data.</text>
</comment>
<evidence type="ECO:0000313" key="1">
    <source>
        <dbReference type="EMBL" id="MBB5697796.1"/>
    </source>
</evidence>
<sequence length="71" mass="8066">MAFDSIPRPTDWLGYINPREGRQSGLQGAHLFADKEWEPGRRFNFLTRLGYGPNSFNRTVRFPAHSGRSGA</sequence>
<dbReference type="AlphaFoldDB" id="A0A7W9AP30"/>
<accession>A0A7W9AP30</accession>
<reference evidence="1 2" key="1">
    <citation type="submission" date="2020-08" db="EMBL/GenBank/DDBJ databases">
        <title>Genomic Encyclopedia of Type Strains, Phase IV (KMG-IV): sequencing the most valuable type-strain genomes for metagenomic binning, comparative biology and taxonomic classification.</title>
        <authorList>
            <person name="Goeker M."/>
        </authorList>
    </citation>
    <scope>NUCLEOTIDE SEQUENCE [LARGE SCALE GENOMIC DNA]</scope>
    <source>
        <strain evidence="1 2">DSM 27244</strain>
    </source>
</reference>
<dbReference type="EMBL" id="JACIJJ010000001">
    <property type="protein sequence ID" value="MBB5697796.1"/>
    <property type="molecule type" value="Genomic_DNA"/>
</dbReference>